<dbReference type="PANTHER" id="PTHR30069">
    <property type="entry name" value="TONB-DEPENDENT OUTER MEMBRANE RECEPTOR"/>
    <property type="match status" value="1"/>
</dbReference>
<evidence type="ECO:0000313" key="16">
    <source>
        <dbReference type="Proteomes" id="UP001141619"/>
    </source>
</evidence>
<evidence type="ECO:0000256" key="10">
    <source>
        <dbReference type="PROSITE-ProRule" id="PRU01360"/>
    </source>
</evidence>
<dbReference type="InterPro" id="IPR037066">
    <property type="entry name" value="Plug_dom_sf"/>
</dbReference>
<keyword evidence="8 15" id="KW-0675">Receptor</keyword>
<dbReference type="Proteomes" id="UP001141619">
    <property type="component" value="Unassembled WGS sequence"/>
</dbReference>
<dbReference type="CDD" id="cd01347">
    <property type="entry name" value="ligand_gated_channel"/>
    <property type="match status" value="1"/>
</dbReference>
<evidence type="ECO:0000256" key="11">
    <source>
        <dbReference type="PROSITE-ProRule" id="PRU10144"/>
    </source>
</evidence>
<feature type="domain" description="TonB-dependent receptor-like beta-barrel" evidence="13">
    <location>
        <begin position="214"/>
        <end position="651"/>
    </location>
</feature>
<evidence type="ECO:0000256" key="12">
    <source>
        <dbReference type="RuleBase" id="RU003357"/>
    </source>
</evidence>
<evidence type="ECO:0000259" key="13">
    <source>
        <dbReference type="Pfam" id="PF00593"/>
    </source>
</evidence>
<dbReference type="PANTHER" id="PTHR30069:SF29">
    <property type="entry name" value="HEMOGLOBIN AND HEMOGLOBIN-HAPTOGLOBIN-BINDING PROTEIN 1-RELATED"/>
    <property type="match status" value="1"/>
</dbReference>
<accession>A0A9X3TVC0</accession>
<sequence>MTSLLPLVFMSLAAMSPDADSTVLVEALALPPSPSLAAYAVTVINSEDLARAASSRLDDALRAVPGFGLFRRSSSTAAHPTAQGISLRAIGPSGAGRTLVLVDGMPANDPFGGWIYWSALAPAAIERVDIIRGGGAGPYGNAALAGTIRITSRLPQGNGGYADLSVGSKSTFAGSGGAYASSGALTIDIGGQIFDSAGYDLIERDQQGPIDRPGASTLKRGQLGMTWHGDGLTLRLQAAAFDEQRVNGSPGARNSTRSREASLRIVRDGDTDMEATLWGIDRHFRSSFTSVNADRSAETPALDQFSTPVKAAGGNLLLRRAVMGGTLEWGGDARLIDGDTNEFFQYLAGDFQRLRKAGGRQFLGGVFADYSHDLGPVTLLTGGLRLDYLRDSQGQRSESQRATGAILLDNHYADHERLAVNGRLGLVQTLSPALKSHLSLYSGFRNPTLNELYRPFRVRNDITEANPALTPERLYGADLGLDWTHANGARASLTGFWTMLQDGVTTLLITSTPGSYPEFGVVLPAGGNLSQRRNLDRLRTMGLEADVSLPLGPGLTLDARYLLSLGKITRASTAPELVGKRPPQSARHQGGLGLDWQSTDRLRLNADLRAESAQYDDILNSRRLPGYATLDLAASLAIGPGVELYGTVQNLFDHSIISGESADGLRSLGTPRLLRTGLRARF</sequence>
<evidence type="ECO:0000256" key="8">
    <source>
        <dbReference type="ARBA" id="ARBA00023170"/>
    </source>
</evidence>
<comment type="caution">
    <text evidence="15">The sequence shown here is derived from an EMBL/GenBank/DDBJ whole genome shotgun (WGS) entry which is preliminary data.</text>
</comment>
<dbReference type="InterPro" id="IPR036942">
    <property type="entry name" value="Beta-barrel_TonB_sf"/>
</dbReference>
<dbReference type="AlphaFoldDB" id="A0A9X3TVC0"/>
<dbReference type="InterPro" id="IPR010917">
    <property type="entry name" value="TonB_rcpt_CS"/>
</dbReference>
<comment type="similarity">
    <text evidence="10 12">Belongs to the TonB-dependent receptor family.</text>
</comment>
<keyword evidence="3 10" id="KW-1134">Transmembrane beta strand</keyword>
<feature type="domain" description="TonB-dependent receptor plug" evidence="14">
    <location>
        <begin position="38"/>
        <end position="147"/>
    </location>
</feature>
<evidence type="ECO:0000256" key="2">
    <source>
        <dbReference type="ARBA" id="ARBA00022448"/>
    </source>
</evidence>
<evidence type="ECO:0000256" key="7">
    <source>
        <dbReference type="ARBA" id="ARBA00023136"/>
    </source>
</evidence>
<reference evidence="15" key="1">
    <citation type="submission" date="2022-08" db="EMBL/GenBank/DDBJ databases">
        <authorList>
            <person name="Vandamme P."/>
            <person name="Hettiarachchi A."/>
            <person name="Peeters C."/>
            <person name="Cnockaert M."/>
            <person name="Carlier A."/>
        </authorList>
    </citation>
    <scope>NUCLEOTIDE SEQUENCE</scope>
    <source>
        <strain evidence="15">LMG 31809</strain>
    </source>
</reference>
<dbReference type="Pfam" id="PF00593">
    <property type="entry name" value="TonB_dep_Rec_b-barrel"/>
    <property type="match status" value="1"/>
</dbReference>
<evidence type="ECO:0000313" key="15">
    <source>
        <dbReference type="EMBL" id="MDA5192523.1"/>
    </source>
</evidence>
<dbReference type="PROSITE" id="PS52016">
    <property type="entry name" value="TONB_DEPENDENT_REC_3"/>
    <property type="match status" value="1"/>
</dbReference>
<dbReference type="Gene3D" id="2.40.170.20">
    <property type="entry name" value="TonB-dependent receptor, beta-barrel domain"/>
    <property type="match status" value="1"/>
</dbReference>
<keyword evidence="9 10" id="KW-0998">Cell outer membrane</keyword>
<name>A0A9X3TVC0_9PROT</name>
<gene>
    <name evidence="15" type="ORF">NYP16_00935</name>
</gene>
<dbReference type="GO" id="GO:0044718">
    <property type="term" value="P:siderophore transmembrane transport"/>
    <property type="evidence" value="ECO:0007669"/>
    <property type="project" value="TreeGrafter"/>
</dbReference>
<dbReference type="GO" id="GO:0015344">
    <property type="term" value="F:siderophore uptake transmembrane transporter activity"/>
    <property type="evidence" value="ECO:0007669"/>
    <property type="project" value="TreeGrafter"/>
</dbReference>
<organism evidence="15 16">
    <name type="scientific">Govanella unica</name>
    <dbReference type="NCBI Taxonomy" id="2975056"/>
    <lineage>
        <taxon>Bacteria</taxon>
        <taxon>Pseudomonadati</taxon>
        <taxon>Pseudomonadota</taxon>
        <taxon>Alphaproteobacteria</taxon>
        <taxon>Emcibacterales</taxon>
        <taxon>Govanellaceae</taxon>
        <taxon>Govanella</taxon>
    </lineage>
</organism>
<keyword evidence="16" id="KW-1185">Reference proteome</keyword>
<dbReference type="EMBL" id="JANWOI010000001">
    <property type="protein sequence ID" value="MDA5192523.1"/>
    <property type="molecule type" value="Genomic_DNA"/>
</dbReference>
<comment type="subcellular location">
    <subcellularLocation>
        <location evidence="1 10">Cell outer membrane</location>
        <topology evidence="1 10">Multi-pass membrane protein</topology>
    </subcellularLocation>
</comment>
<evidence type="ECO:0000256" key="9">
    <source>
        <dbReference type="ARBA" id="ARBA00023237"/>
    </source>
</evidence>
<dbReference type="PROSITE" id="PS01156">
    <property type="entry name" value="TONB_DEPENDENT_REC_2"/>
    <property type="match status" value="1"/>
</dbReference>
<dbReference type="Pfam" id="PF07715">
    <property type="entry name" value="Plug"/>
    <property type="match status" value="1"/>
</dbReference>
<evidence type="ECO:0000256" key="3">
    <source>
        <dbReference type="ARBA" id="ARBA00022452"/>
    </source>
</evidence>
<protein>
    <submittedName>
        <fullName evidence="15">TonB-dependent receptor</fullName>
    </submittedName>
</protein>
<feature type="short sequence motif" description="TonB C-terminal box" evidence="11">
    <location>
        <begin position="665"/>
        <end position="682"/>
    </location>
</feature>
<dbReference type="InterPro" id="IPR012910">
    <property type="entry name" value="Plug_dom"/>
</dbReference>
<dbReference type="Gene3D" id="2.170.130.10">
    <property type="entry name" value="TonB-dependent receptor, plug domain"/>
    <property type="match status" value="1"/>
</dbReference>
<dbReference type="GO" id="GO:0009279">
    <property type="term" value="C:cell outer membrane"/>
    <property type="evidence" value="ECO:0007669"/>
    <property type="project" value="UniProtKB-SubCell"/>
</dbReference>
<dbReference type="InterPro" id="IPR000531">
    <property type="entry name" value="Beta-barrel_TonB"/>
</dbReference>
<evidence type="ECO:0000256" key="4">
    <source>
        <dbReference type="ARBA" id="ARBA00022692"/>
    </source>
</evidence>
<evidence type="ECO:0000256" key="5">
    <source>
        <dbReference type="ARBA" id="ARBA00022729"/>
    </source>
</evidence>
<keyword evidence="5" id="KW-0732">Signal</keyword>
<keyword evidence="4 10" id="KW-0812">Transmembrane</keyword>
<keyword evidence="7 10" id="KW-0472">Membrane</keyword>
<dbReference type="RefSeq" id="WP_274942228.1">
    <property type="nucleotide sequence ID" value="NZ_JANWOI010000001.1"/>
</dbReference>
<dbReference type="SUPFAM" id="SSF56935">
    <property type="entry name" value="Porins"/>
    <property type="match status" value="1"/>
</dbReference>
<evidence type="ECO:0000256" key="1">
    <source>
        <dbReference type="ARBA" id="ARBA00004571"/>
    </source>
</evidence>
<keyword evidence="6 12" id="KW-0798">TonB box</keyword>
<evidence type="ECO:0000259" key="14">
    <source>
        <dbReference type="Pfam" id="PF07715"/>
    </source>
</evidence>
<evidence type="ECO:0000256" key="6">
    <source>
        <dbReference type="ARBA" id="ARBA00023077"/>
    </source>
</evidence>
<keyword evidence="2 10" id="KW-0813">Transport</keyword>
<dbReference type="InterPro" id="IPR039426">
    <property type="entry name" value="TonB-dep_rcpt-like"/>
</dbReference>
<reference evidence="15" key="2">
    <citation type="journal article" date="2023" name="Syst. Appl. Microbiol.">
        <title>Govania unica gen. nov., sp. nov., a rare biosphere bacterium that represents a novel family in the class Alphaproteobacteria.</title>
        <authorList>
            <person name="Vandamme P."/>
            <person name="Peeters C."/>
            <person name="Hettiarachchi A."/>
            <person name="Cnockaert M."/>
            <person name="Carlier A."/>
        </authorList>
    </citation>
    <scope>NUCLEOTIDE SEQUENCE</scope>
    <source>
        <strain evidence="15">LMG 31809</strain>
    </source>
</reference>
<proteinExistence type="inferred from homology"/>